<evidence type="ECO:0000313" key="7">
    <source>
        <dbReference type="EMBL" id="MCF1716043.1"/>
    </source>
</evidence>
<feature type="domain" description="RDD" evidence="6">
    <location>
        <begin position="23"/>
        <end position="130"/>
    </location>
</feature>
<comment type="subcellular location">
    <subcellularLocation>
        <location evidence="1">Membrane</location>
        <topology evidence="1">Multi-pass membrane protein</topology>
    </subcellularLocation>
</comment>
<evidence type="ECO:0000256" key="2">
    <source>
        <dbReference type="ARBA" id="ARBA00022692"/>
    </source>
</evidence>
<dbReference type="Proteomes" id="UP001200145">
    <property type="component" value="Unassembled WGS sequence"/>
</dbReference>
<sequence>MENAPYTADILEEFHETSQFEAASIGQRFANLLLDYAGFYASVFAFGFLIAVIFDAAGEPFLWQEEDVNPLIDRIFTMLVYVVYYTLFEYFSRGRSLGKLVTRTRVVHVDGAELTFKHYLLRSLTRLVPFDAFAALNGYPFHDRWTKTKVVQLR</sequence>
<gene>
    <name evidence="7" type="ORF">L0U88_15490</name>
</gene>
<dbReference type="EMBL" id="JAKEVY010000004">
    <property type="protein sequence ID" value="MCF1716043.1"/>
    <property type="molecule type" value="Genomic_DNA"/>
</dbReference>
<name>A0ABS9BLP4_9BACT</name>
<evidence type="ECO:0000256" key="4">
    <source>
        <dbReference type="ARBA" id="ARBA00023136"/>
    </source>
</evidence>
<dbReference type="Pfam" id="PF06271">
    <property type="entry name" value="RDD"/>
    <property type="match status" value="1"/>
</dbReference>
<keyword evidence="4 5" id="KW-0472">Membrane</keyword>
<proteinExistence type="predicted"/>
<dbReference type="InterPro" id="IPR010432">
    <property type="entry name" value="RDD"/>
</dbReference>
<evidence type="ECO:0000259" key="6">
    <source>
        <dbReference type="Pfam" id="PF06271"/>
    </source>
</evidence>
<feature type="transmembrane region" description="Helical" evidence="5">
    <location>
        <begin position="74"/>
        <end position="91"/>
    </location>
</feature>
<keyword evidence="3 5" id="KW-1133">Transmembrane helix</keyword>
<accession>A0ABS9BLP4</accession>
<dbReference type="PANTHER" id="PTHR38480:SF1">
    <property type="entry name" value="SLR0254 PROTEIN"/>
    <property type="match status" value="1"/>
</dbReference>
<feature type="transmembrane region" description="Helical" evidence="5">
    <location>
        <begin position="33"/>
        <end position="54"/>
    </location>
</feature>
<keyword evidence="2 5" id="KW-0812">Transmembrane</keyword>
<protein>
    <submittedName>
        <fullName evidence="7">RDD family protein</fullName>
    </submittedName>
</protein>
<dbReference type="RefSeq" id="WP_234866995.1">
    <property type="nucleotide sequence ID" value="NZ_JAKEVY010000004.1"/>
</dbReference>
<keyword evidence="8" id="KW-1185">Reference proteome</keyword>
<evidence type="ECO:0000256" key="1">
    <source>
        <dbReference type="ARBA" id="ARBA00004141"/>
    </source>
</evidence>
<evidence type="ECO:0000256" key="3">
    <source>
        <dbReference type="ARBA" id="ARBA00022989"/>
    </source>
</evidence>
<comment type="caution">
    <text evidence="7">The sequence shown here is derived from an EMBL/GenBank/DDBJ whole genome shotgun (WGS) entry which is preliminary data.</text>
</comment>
<evidence type="ECO:0000256" key="5">
    <source>
        <dbReference type="SAM" id="Phobius"/>
    </source>
</evidence>
<dbReference type="PANTHER" id="PTHR38480">
    <property type="entry name" value="SLR0254 PROTEIN"/>
    <property type="match status" value="1"/>
</dbReference>
<reference evidence="7 8" key="1">
    <citation type="submission" date="2022-01" db="EMBL/GenBank/DDBJ databases">
        <title>Flavihumibacter sp. nov., isolated from sediment of a river.</title>
        <authorList>
            <person name="Liu H."/>
        </authorList>
    </citation>
    <scope>NUCLEOTIDE SEQUENCE [LARGE SCALE GENOMIC DNA]</scope>
    <source>
        <strain evidence="7 8">RY-1</strain>
    </source>
</reference>
<evidence type="ECO:0000313" key="8">
    <source>
        <dbReference type="Proteomes" id="UP001200145"/>
    </source>
</evidence>
<organism evidence="7 8">
    <name type="scientific">Flavihumibacter fluminis</name>
    <dbReference type="NCBI Taxonomy" id="2909236"/>
    <lineage>
        <taxon>Bacteria</taxon>
        <taxon>Pseudomonadati</taxon>
        <taxon>Bacteroidota</taxon>
        <taxon>Chitinophagia</taxon>
        <taxon>Chitinophagales</taxon>
        <taxon>Chitinophagaceae</taxon>
        <taxon>Flavihumibacter</taxon>
    </lineage>
</organism>